<proteinExistence type="predicted"/>
<name>A0AAW0Z2N3_9TREE</name>
<organism evidence="2 3">
    <name type="scientific">Kwoniella newhampshirensis</name>
    <dbReference type="NCBI Taxonomy" id="1651941"/>
    <lineage>
        <taxon>Eukaryota</taxon>
        <taxon>Fungi</taxon>
        <taxon>Dikarya</taxon>
        <taxon>Basidiomycota</taxon>
        <taxon>Agaricomycotina</taxon>
        <taxon>Tremellomycetes</taxon>
        <taxon>Tremellales</taxon>
        <taxon>Cryptococcaceae</taxon>
        <taxon>Kwoniella</taxon>
    </lineage>
</organism>
<comment type="caution">
    <text evidence="2">The sequence shown here is derived from an EMBL/GenBank/DDBJ whole genome shotgun (WGS) entry which is preliminary data.</text>
</comment>
<evidence type="ECO:0000256" key="1">
    <source>
        <dbReference type="SAM" id="Phobius"/>
    </source>
</evidence>
<dbReference type="Proteomes" id="UP001388673">
    <property type="component" value="Unassembled WGS sequence"/>
</dbReference>
<protein>
    <submittedName>
        <fullName evidence="2">Uncharacterized protein</fullName>
    </submittedName>
</protein>
<dbReference type="RefSeq" id="XP_066804645.1">
    <property type="nucleotide sequence ID" value="XM_066944722.1"/>
</dbReference>
<keyword evidence="1" id="KW-0812">Transmembrane</keyword>
<reference evidence="2 3" key="1">
    <citation type="journal article" date="2024" name="bioRxiv">
        <title>Comparative genomics of Cryptococcus and Kwoniella reveals pathogenesis evolution and contrasting karyotype dynamics via intercentromeric recombination or chromosome fusion.</title>
        <authorList>
            <person name="Coelho M.A."/>
            <person name="David-Palma M."/>
            <person name="Shea T."/>
            <person name="Bowers K."/>
            <person name="McGinley-Smith S."/>
            <person name="Mohammad A.W."/>
            <person name="Gnirke A."/>
            <person name="Yurkov A.M."/>
            <person name="Nowrousian M."/>
            <person name="Sun S."/>
            <person name="Cuomo C.A."/>
            <person name="Heitman J."/>
        </authorList>
    </citation>
    <scope>NUCLEOTIDE SEQUENCE [LARGE SCALE GENOMIC DNA]</scope>
    <source>
        <strain evidence="2 3">CBS 13917</strain>
    </source>
</reference>
<feature type="transmembrane region" description="Helical" evidence="1">
    <location>
        <begin position="49"/>
        <end position="68"/>
    </location>
</feature>
<dbReference type="AlphaFoldDB" id="A0AAW0Z2N3"/>
<feature type="transmembrane region" description="Helical" evidence="1">
    <location>
        <begin position="80"/>
        <end position="98"/>
    </location>
</feature>
<gene>
    <name evidence="2" type="ORF">IAR55_001596</name>
</gene>
<keyword evidence="1" id="KW-0472">Membrane</keyword>
<keyword evidence="3" id="KW-1185">Reference proteome</keyword>
<sequence>MAISAPIYDKTDAKSEKVYPIHLPSSPEWSEYKDWYNQTAMTAAGAGMFVKQPLITWGAFALAVFGFVNQQPLRQGKESTSPLLVLGMAFAGIMANIFPKMMLAPEHVRAPVA</sequence>
<accession>A0AAW0Z2N3</accession>
<keyword evidence="1" id="KW-1133">Transmembrane helix</keyword>
<dbReference type="GeneID" id="92178855"/>
<dbReference type="KEGG" id="kne:92178855"/>
<evidence type="ECO:0000313" key="3">
    <source>
        <dbReference type="Proteomes" id="UP001388673"/>
    </source>
</evidence>
<evidence type="ECO:0000313" key="2">
    <source>
        <dbReference type="EMBL" id="KAK8864349.1"/>
    </source>
</evidence>
<dbReference type="EMBL" id="JBCAWK010000003">
    <property type="protein sequence ID" value="KAK8864349.1"/>
    <property type="molecule type" value="Genomic_DNA"/>
</dbReference>